<dbReference type="Proteomes" id="UP001201980">
    <property type="component" value="Unassembled WGS sequence"/>
</dbReference>
<proteinExistence type="predicted"/>
<dbReference type="Pfam" id="PF07690">
    <property type="entry name" value="MFS_1"/>
    <property type="match status" value="1"/>
</dbReference>
<name>A0AAD5RKA3_9PEZI</name>
<evidence type="ECO:0000256" key="3">
    <source>
        <dbReference type="ARBA" id="ARBA00022692"/>
    </source>
</evidence>
<feature type="region of interest" description="Disordered" evidence="6">
    <location>
        <begin position="1"/>
        <end position="94"/>
    </location>
</feature>
<comment type="subcellular location">
    <subcellularLocation>
        <location evidence="1">Membrane</location>
        <topology evidence="1">Multi-pass membrane protein</topology>
    </subcellularLocation>
</comment>
<comment type="caution">
    <text evidence="9">The sequence shown here is derived from an EMBL/GenBank/DDBJ whole genome shotgun (WGS) entry which is preliminary data.</text>
</comment>
<evidence type="ECO:0000256" key="2">
    <source>
        <dbReference type="ARBA" id="ARBA00022448"/>
    </source>
</evidence>
<feature type="compositionally biased region" description="Acidic residues" evidence="6">
    <location>
        <begin position="78"/>
        <end position="92"/>
    </location>
</feature>
<evidence type="ECO:0000256" key="4">
    <source>
        <dbReference type="ARBA" id="ARBA00022989"/>
    </source>
</evidence>
<sequence>MPPDPEKTEASSSQQWKVDKNQATTKLGDDSYASSNTSIHEPDQDTPVPTNPSLGEKSHRISRQQTTDGTPGSPTEGNDIDEPQPVLDEDPEAGNRARRGLFGRFGIIPEVQNPYEYPNKTKWALTLIVALAGAGAPSADRYAHIGRTFDIAAMSDIVEDLKTTNTVANLSVAFYMLSMSIFPLWWSAFSEHLGRRTVYIISFALFVVFSVLSAVSNSIAMFIAMRVLGGGAAASVQAVGAGTIADIFEVHERGQAMGIFYLGPLLGPLLAPIIGGGLTEGFGWQSTMWFLSIYGAAVWVMIFFCLPETLARKAQETRVADNNGLARTASRATSISCKTKQTGVVLRKYFIEPLNILTYLRFPPILLTVSYSALTFGSLFVLNVSIQLAFSSPPYNYGAIVVGLLYLAPSLGYASASIFGGRWIDHIMHRAAQKANRRDPVTGKWIYLPEDRMRENAYLSATLFPAGLVVYGWTVQNGLHWAICSAATLCFGFGAMLVFGAATTMLTEFMPKRSSGGVAINNFVRNIFSCVGAVVGEPMISAMGHGWSLTLFALVAWIGGNACIWSLRRFGPKWRRELGEKMG</sequence>
<evidence type="ECO:0000313" key="9">
    <source>
        <dbReference type="EMBL" id="KAJ2896419.1"/>
    </source>
</evidence>
<feature type="transmembrane region" description="Helical" evidence="7">
    <location>
        <begin position="546"/>
        <end position="567"/>
    </location>
</feature>
<evidence type="ECO:0000256" key="7">
    <source>
        <dbReference type="SAM" id="Phobius"/>
    </source>
</evidence>
<dbReference type="InterPro" id="IPR020846">
    <property type="entry name" value="MFS_dom"/>
</dbReference>
<evidence type="ECO:0000256" key="5">
    <source>
        <dbReference type="ARBA" id="ARBA00023136"/>
    </source>
</evidence>
<dbReference type="InterPro" id="IPR011701">
    <property type="entry name" value="MFS"/>
</dbReference>
<feature type="transmembrane region" description="Helical" evidence="7">
    <location>
        <begin position="456"/>
        <end position="473"/>
    </location>
</feature>
<dbReference type="GO" id="GO:0005886">
    <property type="term" value="C:plasma membrane"/>
    <property type="evidence" value="ECO:0007669"/>
    <property type="project" value="TreeGrafter"/>
</dbReference>
<organism evidence="9 10">
    <name type="scientific">Zalerion maritima</name>
    <dbReference type="NCBI Taxonomy" id="339359"/>
    <lineage>
        <taxon>Eukaryota</taxon>
        <taxon>Fungi</taxon>
        <taxon>Dikarya</taxon>
        <taxon>Ascomycota</taxon>
        <taxon>Pezizomycotina</taxon>
        <taxon>Sordariomycetes</taxon>
        <taxon>Lulworthiomycetidae</taxon>
        <taxon>Lulworthiales</taxon>
        <taxon>Lulworthiaceae</taxon>
        <taxon>Zalerion</taxon>
    </lineage>
</organism>
<feature type="compositionally biased region" description="Polar residues" evidence="6">
    <location>
        <begin position="10"/>
        <end position="25"/>
    </location>
</feature>
<feature type="transmembrane region" description="Helical" evidence="7">
    <location>
        <begin position="523"/>
        <end position="540"/>
    </location>
</feature>
<keyword evidence="10" id="KW-1185">Reference proteome</keyword>
<gene>
    <name evidence="9" type="ORF">MKZ38_005574</name>
</gene>
<dbReference type="GO" id="GO:0010509">
    <property type="term" value="P:intracellular polyamine homeostasis"/>
    <property type="evidence" value="ECO:0007669"/>
    <property type="project" value="TreeGrafter"/>
</dbReference>
<feature type="transmembrane region" description="Helical" evidence="7">
    <location>
        <begin position="256"/>
        <end position="275"/>
    </location>
</feature>
<dbReference type="PANTHER" id="PTHR23502:SF5">
    <property type="entry name" value="QUINIDINE RESISTANCE PROTEIN 3"/>
    <property type="match status" value="1"/>
</dbReference>
<feature type="domain" description="Major facilitator superfamily (MFS) profile" evidence="8">
    <location>
        <begin position="126"/>
        <end position="571"/>
    </location>
</feature>
<feature type="transmembrane region" description="Helical" evidence="7">
    <location>
        <begin position="198"/>
        <end position="215"/>
    </location>
</feature>
<dbReference type="AlphaFoldDB" id="A0AAD5RKA3"/>
<keyword evidence="5 7" id="KW-0472">Membrane</keyword>
<dbReference type="FunFam" id="1.20.1250.20:FF:000172">
    <property type="entry name" value="MFS multidrug resistance transporter"/>
    <property type="match status" value="1"/>
</dbReference>
<keyword evidence="2" id="KW-0813">Transport</keyword>
<keyword evidence="3 7" id="KW-0812">Transmembrane</keyword>
<dbReference type="EMBL" id="JAKWBI020000333">
    <property type="protein sequence ID" value="KAJ2896419.1"/>
    <property type="molecule type" value="Genomic_DNA"/>
</dbReference>
<evidence type="ECO:0000313" key="10">
    <source>
        <dbReference type="Proteomes" id="UP001201980"/>
    </source>
</evidence>
<feature type="transmembrane region" description="Helical" evidence="7">
    <location>
        <begin position="167"/>
        <end position="186"/>
    </location>
</feature>
<dbReference type="CDD" id="cd17323">
    <property type="entry name" value="MFS_Tpo1_MDR_like"/>
    <property type="match status" value="1"/>
</dbReference>
<dbReference type="InterPro" id="IPR036259">
    <property type="entry name" value="MFS_trans_sf"/>
</dbReference>
<reference evidence="9" key="1">
    <citation type="submission" date="2022-07" db="EMBL/GenBank/DDBJ databases">
        <title>Draft genome sequence of Zalerion maritima ATCC 34329, a (micro)plastics degrading marine fungus.</title>
        <authorList>
            <person name="Paco A."/>
            <person name="Goncalves M.F.M."/>
            <person name="Rocha-Santos T.A.P."/>
            <person name="Alves A."/>
        </authorList>
    </citation>
    <scope>NUCLEOTIDE SEQUENCE</scope>
    <source>
        <strain evidence="9">ATCC 34329</strain>
    </source>
</reference>
<dbReference type="GO" id="GO:0015203">
    <property type="term" value="F:polyamine transmembrane transporter activity"/>
    <property type="evidence" value="ECO:0007669"/>
    <property type="project" value="TreeGrafter"/>
</dbReference>
<evidence type="ECO:0000256" key="6">
    <source>
        <dbReference type="SAM" id="MobiDB-lite"/>
    </source>
</evidence>
<evidence type="ECO:0000256" key="1">
    <source>
        <dbReference type="ARBA" id="ARBA00004141"/>
    </source>
</evidence>
<feature type="transmembrane region" description="Helical" evidence="7">
    <location>
        <begin position="365"/>
        <end position="390"/>
    </location>
</feature>
<protein>
    <submittedName>
        <fullName evidence="9">MFS multidrug resistance transporter</fullName>
    </submittedName>
</protein>
<dbReference type="PANTHER" id="PTHR23502">
    <property type="entry name" value="MAJOR FACILITATOR SUPERFAMILY"/>
    <property type="match status" value="1"/>
</dbReference>
<keyword evidence="4 7" id="KW-1133">Transmembrane helix</keyword>
<dbReference type="Gene3D" id="1.20.1250.20">
    <property type="entry name" value="MFS general substrate transporter like domains"/>
    <property type="match status" value="1"/>
</dbReference>
<evidence type="ECO:0000259" key="8">
    <source>
        <dbReference type="PROSITE" id="PS50850"/>
    </source>
</evidence>
<dbReference type="SUPFAM" id="SSF103473">
    <property type="entry name" value="MFS general substrate transporter"/>
    <property type="match status" value="1"/>
</dbReference>
<accession>A0AAD5RKA3</accession>
<feature type="transmembrane region" description="Helical" evidence="7">
    <location>
        <begin position="396"/>
        <end position="420"/>
    </location>
</feature>
<feature type="transmembrane region" description="Helical" evidence="7">
    <location>
        <begin position="479"/>
        <end position="502"/>
    </location>
</feature>
<feature type="transmembrane region" description="Helical" evidence="7">
    <location>
        <begin position="287"/>
        <end position="306"/>
    </location>
</feature>
<feature type="compositionally biased region" description="Polar residues" evidence="6">
    <location>
        <begin position="63"/>
        <end position="76"/>
    </location>
</feature>
<dbReference type="PROSITE" id="PS50850">
    <property type="entry name" value="MFS"/>
    <property type="match status" value="1"/>
</dbReference>